<feature type="region of interest" description="Disordered" evidence="1">
    <location>
        <begin position="197"/>
        <end position="221"/>
    </location>
</feature>
<dbReference type="WBParaSite" id="SBAD_0000792701-mRNA-1">
    <property type="protein sequence ID" value="SBAD_0000792701-mRNA-1"/>
    <property type="gene ID" value="SBAD_0000792701"/>
</dbReference>
<evidence type="ECO:0000313" key="4">
    <source>
        <dbReference type="WBParaSite" id="SBAD_0000792701-mRNA-1"/>
    </source>
</evidence>
<proteinExistence type="predicted"/>
<evidence type="ECO:0000313" key="2">
    <source>
        <dbReference type="EMBL" id="VDP13777.1"/>
    </source>
</evidence>
<evidence type="ECO:0000313" key="3">
    <source>
        <dbReference type="Proteomes" id="UP000270296"/>
    </source>
</evidence>
<feature type="compositionally biased region" description="Basic and acidic residues" evidence="1">
    <location>
        <begin position="241"/>
        <end position="274"/>
    </location>
</feature>
<feature type="compositionally biased region" description="Basic and acidic residues" evidence="1">
    <location>
        <begin position="289"/>
        <end position="312"/>
    </location>
</feature>
<dbReference type="Proteomes" id="UP000270296">
    <property type="component" value="Unassembled WGS sequence"/>
</dbReference>
<reference evidence="2 3" key="2">
    <citation type="submission" date="2018-11" db="EMBL/GenBank/DDBJ databases">
        <authorList>
            <consortium name="Pathogen Informatics"/>
        </authorList>
    </citation>
    <scope>NUCLEOTIDE SEQUENCE [LARGE SCALE GENOMIC DNA]</scope>
</reference>
<protein>
    <submittedName>
        <fullName evidence="4">Protein TSSC4</fullName>
    </submittedName>
</protein>
<dbReference type="EMBL" id="UZAM01010799">
    <property type="protein sequence ID" value="VDP13777.1"/>
    <property type="molecule type" value="Genomic_DNA"/>
</dbReference>
<name>A0A183IVI9_9BILA</name>
<feature type="compositionally biased region" description="Basic residues" evidence="1">
    <location>
        <begin position="313"/>
        <end position="330"/>
    </location>
</feature>
<organism evidence="4">
    <name type="scientific">Soboliphyme baturini</name>
    <dbReference type="NCBI Taxonomy" id="241478"/>
    <lineage>
        <taxon>Eukaryota</taxon>
        <taxon>Metazoa</taxon>
        <taxon>Ecdysozoa</taxon>
        <taxon>Nematoda</taxon>
        <taxon>Enoplea</taxon>
        <taxon>Dorylaimia</taxon>
        <taxon>Dioctophymatida</taxon>
        <taxon>Dioctophymatoidea</taxon>
        <taxon>Soboliphymatidae</taxon>
        <taxon>Soboliphyme</taxon>
    </lineage>
</organism>
<gene>
    <name evidence="2" type="ORF">SBAD_LOCUS7636</name>
</gene>
<sequence length="340" mass="38838">MSMIAVKENFVADYEKKYPLVNDLQRLKRPDSVGRYAQKIVPYRRVICISIFFYKDDEQHYVATEGRSSHEGQISYVSKSANDHLEPLSQGMKEKIKQLFAERDEEERRIHPHYVDLMYNDDYDGDETYACDYPIPSLCTDLTSIEISSDGEDPNLYEGYEPSTCSDRDENTKPLASETGAVTEKMKDFSVYEVDNQVQDSEDTEAVSPDGQMNAPKQNIQFSNKKYKEKLAFDNPVRKAKVADDADKRKMPSTSKEGEIKPQNSKKEFKKKVAVENPVEETKSIASSKNKDAKSSIGEGKESQPQSSDRKYKEKHKGRIANHDRKKLATRKQAMGFGYS</sequence>
<reference evidence="4" key="1">
    <citation type="submission" date="2016-06" db="UniProtKB">
        <authorList>
            <consortium name="WormBaseParasite"/>
        </authorList>
    </citation>
    <scope>IDENTIFICATION</scope>
</reference>
<keyword evidence="3" id="KW-1185">Reference proteome</keyword>
<accession>A0A183IVI9</accession>
<evidence type="ECO:0000256" key="1">
    <source>
        <dbReference type="SAM" id="MobiDB-lite"/>
    </source>
</evidence>
<feature type="region of interest" description="Disordered" evidence="1">
    <location>
        <begin position="149"/>
        <end position="181"/>
    </location>
</feature>
<dbReference type="AlphaFoldDB" id="A0A183IVI9"/>
<feature type="region of interest" description="Disordered" evidence="1">
    <location>
        <begin position="238"/>
        <end position="340"/>
    </location>
</feature>